<dbReference type="InterPro" id="IPR004437">
    <property type="entry name" value="ParB/RepB/Spo0J"/>
</dbReference>
<proteinExistence type="inferred from homology"/>
<dbReference type="InterPro" id="IPR050336">
    <property type="entry name" value="Chromosome_partition/occlusion"/>
</dbReference>
<dbReference type="PANTHER" id="PTHR33375:SF1">
    <property type="entry name" value="CHROMOSOME-PARTITIONING PROTEIN PARB-RELATED"/>
    <property type="match status" value="1"/>
</dbReference>
<dbReference type="InterPro" id="IPR003115">
    <property type="entry name" value="ParB_N"/>
</dbReference>
<dbReference type="SUPFAM" id="SSF109709">
    <property type="entry name" value="KorB DNA-binding domain-like"/>
    <property type="match status" value="1"/>
</dbReference>
<dbReference type="Pfam" id="PF17762">
    <property type="entry name" value="HTH_ParB"/>
    <property type="match status" value="1"/>
</dbReference>
<dbReference type="EMBL" id="JAIWIU010000003">
    <property type="protein sequence ID" value="MCA2014533.1"/>
    <property type="molecule type" value="Genomic_DNA"/>
</dbReference>
<evidence type="ECO:0000313" key="5">
    <source>
        <dbReference type="Proteomes" id="UP001199044"/>
    </source>
</evidence>
<dbReference type="Pfam" id="PF02195">
    <property type="entry name" value="ParB_N"/>
    <property type="match status" value="1"/>
</dbReference>
<comment type="caution">
    <text evidence="4">The sequence shown here is derived from an EMBL/GenBank/DDBJ whole genome shotgun (WGS) entry which is preliminary data.</text>
</comment>
<dbReference type="PANTHER" id="PTHR33375">
    <property type="entry name" value="CHROMOSOME-PARTITIONING PROTEIN PARB-RELATED"/>
    <property type="match status" value="1"/>
</dbReference>
<reference evidence="5" key="1">
    <citation type="submission" date="2023-07" db="EMBL/GenBank/DDBJ databases">
        <title>Molecular identification of indigenous halophilic bacteria isolated from red sea cost, biodegradation of synthetic dyes and assessment of degraded metabolite toxicity.</title>
        <authorList>
            <person name="Chaieb K."/>
            <person name="Altayb H.N."/>
        </authorList>
    </citation>
    <scope>NUCLEOTIDE SEQUENCE [LARGE SCALE GENOMIC DNA]</scope>
    <source>
        <strain evidence="5">K20</strain>
    </source>
</reference>
<organism evidence="4 5">
    <name type="scientific">Vibrio tritonius</name>
    <dbReference type="NCBI Taxonomy" id="1435069"/>
    <lineage>
        <taxon>Bacteria</taxon>
        <taxon>Pseudomonadati</taxon>
        <taxon>Pseudomonadota</taxon>
        <taxon>Gammaproteobacteria</taxon>
        <taxon>Vibrionales</taxon>
        <taxon>Vibrionaceae</taxon>
        <taxon>Vibrio</taxon>
    </lineage>
</organism>
<dbReference type="RefSeq" id="WP_225249178.1">
    <property type="nucleotide sequence ID" value="NZ_JAIWIU010000003.1"/>
</dbReference>
<keyword evidence="2" id="KW-0159">Chromosome partition</keyword>
<evidence type="ECO:0000313" key="4">
    <source>
        <dbReference type="EMBL" id="MCA2014533.1"/>
    </source>
</evidence>
<comment type="similarity">
    <text evidence="1">Belongs to the ParB family.</text>
</comment>
<feature type="domain" description="ParB-like N-terminal" evidence="3">
    <location>
        <begin position="24"/>
        <end position="115"/>
    </location>
</feature>
<name>A0ABS7YGQ3_9VIBR</name>
<dbReference type="Gene3D" id="1.10.10.2830">
    <property type="match status" value="1"/>
</dbReference>
<evidence type="ECO:0000256" key="2">
    <source>
        <dbReference type="ARBA" id="ARBA00022829"/>
    </source>
</evidence>
<dbReference type="InterPro" id="IPR041468">
    <property type="entry name" value="HTH_ParB/Spo0J"/>
</dbReference>
<dbReference type="SUPFAM" id="SSF110849">
    <property type="entry name" value="ParB/Sulfiredoxin"/>
    <property type="match status" value="1"/>
</dbReference>
<evidence type="ECO:0000256" key="1">
    <source>
        <dbReference type="ARBA" id="ARBA00006295"/>
    </source>
</evidence>
<dbReference type="InterPro" id="IPR036086">
    <property type="entry name" value="ParB/Sulfiredoxin_sf"/>
</dbReference>
<dbReference type="NCBIfam" id="TIGR00180">
    <property type="entry name" value="parB_part"/>
    <property type="match status" value="1"/>
</dbReference>
<accession>A0ABS7YGQ3</accession>
<protein>
    <submittedName>
        <fullName evidence="4">ParB/RepB/Spo0J family partition protein</fullName>
    </submittedName>
</protein>
<dbReference type="Proteomes" id="UP001199044">
    <property type="component" value="Unassembled WGS sequence"/>
</dbReference>
<gene>
    <name evidence="4" type="ORF">LDJ79_00325</name>
</gene>
<keyword evidence="5" id="KW-1185">Reference proteome</keyword>
<dbReference type="Gene3D" id="3.90.1530.30">
    <property type="match status" value="1"/>
</dbReference>
<dbReference type="SMART" id="SM00470">
    <property type="entry name" value="ParB"/>
    <property type="match status" value="1"/>
</dbReference>
<evidence type="ECO:0000259" key="3">
    <source>
        <dbReference type="SMART" id="SM00470"/>
    </source>
</evidence>
<sequence>MTTREVERTTNAATVIQSEQSNLEYLPPKTLLDPPWGNHRTSRNEKAWAEFVESVRAWGGVYQPVLARKVDGHLELIAGFGRRDAAVLLNLAVIPVIIKNLGDSEAYRLSVSENCDREAIMFIDEVRAFRKIVADCNGDLNAAASSMGWDVKKLKLALQVLKATEKVQKSVGVTQENGFILTVSHAAELSRLDDQLQDSSLDAIIEKKLSVKDLRSLIANVIRRRFSNAIFDYKNVCKDCRHNGCEQFSMFEEDNLKAECFNPSCFETKNADALSLRVSQLEAEHGKIIMLSTISNDYMTVSEENVGRMQFVDGCLACEKLNVIVCDTKSAVYDYGSVLEHQCLDHNCFQNKLDAIHQMNVQSDTSGKSLVALDASVQDNLNCTLEDDSDNSEFVNTKSRGATSNIEAMNKRLVVDSQIEIRGLAAERLFNELPKFSFAVLAAAVGLVAGTNEQPLLSKNISSNMGLEIEKLQNMLNESLKKIIFDNGGRKENLEPVVIDSAIEYIDNFRQDAIEAWLPNKENLSSMTKTVRQQCVVQSGWAELYKLKKGDAALVLFEKMNTSDQVDEILNFDFDWGGFAPSHFIAGFSHYYPHC</sequence>